<keyword evidence="3" id="KW-1185">Reference proteome</keyword>
<dbReference type="GeneID" id="38783722"/>
<organism evidence="2 3">
    <name type="scientific">Sparassis crispa</name>
    <dbReference type="NCBI Taxonomy" id="139825"/>
    <lineage>
        <taxon>Eukaryota</taxon>
        <taxon>Fungi</taxon>
        <taxon>Dikarya</taxon>
        <taxon>Basidiomycota</taxon>
        <taxon>Agaricomycotina</taxon>
        <taxon>Agaricomycetes</taxon>
        <taxon>Polyporales</taxon>
        <taxon>Sparassidaceae</taxon>
        <taxon>Sparassis</taxon>
    </lineage>
</organism>
<proteinExistence type="predicted"/>
<evidence type="ECO:0000313" key="2">
    <source>
        <dbReference type="EMBL" id="GBE86805.1"/>
    </source>
</evidence>
<evidence type="ECO:0000256" key="1">
    <source>
        <dbReference type="ARBA" id="ARBA00022729"/>
    </source>
</evidence>
<evidence type="ECO:0000313" key="3">
    <source>
        <dbReference type="Proteomes" id="UP000287166"/>
    </source>
</evidence>
<dbReference type="AlphaFoldDB" id="A0A401GX48"/>
<keyword evidence="1" id="KW-0732">Signal</keyword>
<dbReference type="RefSeq" id="XP_027617718.1">
    <property type="nucleotide sequence ID" value="XM_027761917.1"/>
</dbReference>
<protein>
    <recommendedName>
        <fullName evidence="4">RlpA-like protein double-psi beta-barrel domain-containing protein</fullName>
    </recommendedName>
</protein>
<dbReference type="SUPFAM" id="SSF50685">
    <property type="entry name" value="Barwin-like endoglucanases"/>
    <property type="match status" value="1"/>
</dbReference>
<dbReference type="PANTHER" id="PTHR31836:SF28">
    <property type="entry name" value="SRCR DOMAIN-CONTAINING PROTEIN-RELATED"/>
    <property type="match status" value="1"/>
</dbReference>
<name>A0A401GX48_9APHY</name>
<gene>
    <name evidence="2" type="ORF">SCP_1000470</name>
</gene>
<evidence type="ECO:0008006" key="4">
    <source>
        <dbReference type="Google" id="ProtNLM"/>
    </source>
</evidence>
<dbReference type="PANTHER" id="PTHR31836">
    <property type="match status" value="1"/>
</dbReference>
<dbReference type="Proteomes" id="UP000287166">
    <property type="component" value="Unassembled WGS sequence"/>
</dbReference>
<sequence length="181" mass="19533">MNQYKRDAFQQCMPPTVGCQPSPGPAANLPPVPILYCYRSESLLRGTVSPENLRKSVLGRAPHNVEVARRTPTDISRRATISGPYTDAQFTVYDPGLGACGITNVPSDFVVALDSDQYGSGYPGPNCFLSITIQVGNTTAIAQITEECPSCPLYGLQLTPGLFEVFAALEVGVLYGTWWVN</sequence>
<dbReference type="InterPro" id="IPR036908">
    <property type="entry name" value="RlpA-like_sf"/>
</dbReference>
<comment type="caution">
    <text evidence="2">The sequence shown here is derived from an EMBL/GenBank/DDBJ whole genome shotgun (WGS) entry which is preliminary data.</text>
</comment>
<dbReference type="CDD" id="cd22191">
    <property type="entry name" value="DPBB_RlpA_EXP_N-like"/>
    <property type="match status" value="1"/>
</dbReference>
<reference evidence="2 3" key="1">
    <citation type="journal article" date="2018" name="Sci. Rep.">
        <title>Genome sequence of the cauliflower mushroom Sparassis crispa (Hanabiratake) and its association with beneficial usage.</title>
        <authorList>
            <person name="Kiyama R."/>
            <person name="Furutani Y."/>
            <person name="Kawaguchi K."/>
            <person name="Nakanishi T."/>
        </authorList>
    </citation>
    <scope>NUCLEOTIDE SEQUENCE [LARGE SCALE GENOMIC DNA]</scope>
</reference>
<dbReference type="STRING" id="139825.A0A401GX48"/>
<dbReference type="Gene3D" id="2.40.40.10">
    <property type="entry name" value="RlpA-like domain"/>
    <property type="match status" value="1"/>
</dbReference>
<dbReference type="InterPro" id="IPR051477">
    <property type="entry name" value="Expansin_CellWall"/>
</dbReference>
<dbReference type="InParanoid" id="A0A401GX48"/>
<dbReference type="OrthoDB" id="623670at2759"/>
<accession>A0A401GX48</accession>
<dbReference type="EMBL" id="BFAD01000010">
    <property type="protein sequence ID" value="GBE86805.1"/>
    <property type="molecule type" value="Genomic_DNA"/>
</dbReference>